<dbReference type="EMBL" id="CAEZYS010000027">
    <property type="protein sequence ID" value="CAB4731530.1"/>
    <property type="molecule type" value="Genomic_DNA"/>
</dbReference>
<evidence type="ECO:0000313" key="1">
    <source>
        <dbReference type="EMBL" id="CAB4731530.1"/>
    </source>
</evidence>
<accession>A0A6J6S9B5</accession>
<dbReference type="Gene3D" id="1.20.58.1000">
    <property type="entry name" value="Metal-sensitive repressor, helix protomer"/>
    <property type="match status" value="1"/>
</dbReference>
<proteinExistence type="predicted"/>
<dbReference type="GO" id="GO:0003677">
    <property type="term" value="F:DNA binding"/>
    <property type="evidence" value="ECO:0007669"/>
    <property type="project" value="InterPro"/>
</dbReference>
<protein>
    <submittedName>
        <fullName evidence="1">Unannotated protein</fullName>
    </submittedName>
</protein>
<gene>
    <name evidence="1" type="ORF">UFOPK2782_00346</name>
    <name evidence="2" type="ORF">UFOPK3828_00613</name>
</gene>
<sequence length="95" mass="10206">MAAKKATHVLSDQEQIDAISKRVKRAQGQLGAVARMLEEGRSCDEIVIQMSAVSKAINTAAFTLISASLKECIVEGKTNSDAVTEKLQKLFLSLA</sequence>
<dbReference type="AlphaFoldDB" id="A0A6J6S9B5"/>
<name>A0A6J6S9B5_9ZZZZ</name>
<dbReference type="GO" id="GO:0006355">
    <property type="term" value="P:regulation of DNA-templated transcription"/>
    <property type="evidence" value="ECO:0007669"/>
    <property type="project" value="InterPro"/>
</dbReference>
<dbReference type="EMBL" id="CAFBNP010000107">
    <property type="protein sequence ID" value="CAB4955166.1"/>
    <property type="molecule type" value="Genomic_DNA"/>
</dbReference>
<evidence type="ECO:0000313" key="2">
    <source>
        <dbReference type="EMBL" id="CAB4955166.1"/>
    </source>
</evidence>
<dbReference type="GO" id="GO:0046872">
    <property type="term" value="F:metal ion binding"/>
    <property type="evidence" value="ECO:0007669"/>
    <property type="project" value="InterPro"/>
</dbReference>
<dbReference type="PANTHER" id="PTHR33677">
    <property type="entry name" value="TRANSCRIPTIONAL REPRESSOR FRMR-RELATED"/>
    <property type="match status" value="1"/>
</dbReference>
<dbReference type="CDD" id="cd10148">
    <property type="entry name" value="CsoR-like_DUF156"/>
    <property type="match status" value="1"/>
</dbReference>
<organism evidence="1">
    <name type="scientific">freshwater metagenome</name>
    <dbReference type="NCBI Taxonomy" id="449393"/>
    <lineage>
        <taxon>unclassified sequences</taxon>
        <taxon>metagenomes</taxon>
        <taxon>ecological metagenomes</taxon>
    </lineage>
</organism>
<dbReference type="InterPro" id="IPR003735">
    <property type="entry name" value="Metal_Tscrpt_repr"/>
</dbReference>
<reference evidence="1" key="1">
    <citation type="submission" date="2020-05" db="EMBL/GenBank/DDBJ databases">
        <authorList>
            <person name="Chiriac C."/>
            <person name="Salcher M."/>
            <person name="Ghai R."/>
            <person name="Kavagutti S V."/>
        </authorList>
    </citation>
    <scope>NUCLEOTIDE SEQUENCE</scope>
</reference>
<dbReference type="PANTHER" id="PTHR33677:SF5">
    <property type="entry name" value="TRANSCRIPTIONAL REPRESSOR FRMR"/>
    <property type="match status" value="1"/>
</dbReference>
<dbReference type="InterPro" id="IPR038390">
    <property type="entry name" value="Metal_Tscrpt_repr_sf"/>
</dbReference>
<dbReference type="Pfam" id="PF02583">
    <property type="entry name" value="Trns_repr_metal"/>
    <property type="match status" value="1"/>
</dbReference>